<dbReference type="InterPro" id="IPR035984">
    <property type="entry name" value="Acyl-CoA-binding_sf"/>
</dbReference>
<dbReference type="Gene3D" id="1.20.80.10">
    <property type="match status" value="1"/>
</dbReference>
<dbReference type="PANTHER" id="PTHR23310:SF62">
    <property type="entry name" value="ACYL-COA BINDING PROTEIN 1, ISOFORM A"/>
    <property type="match status" value="1"/>
</dbReference>
<evidence type="ECO:0000256" key="2">
    <source>
        <dbReference type="ARBA" id="ARBA00023121"/>
    </source>
</evidence>
<dbReference type="GO" id="GO:0000062">
    <property type="term" value="F:fatty-acyl-CoA binding"/>
    <property type="evidence" value="ECO:0007669"/>
    <property type="project" value="InterPro"/>
</dbReference>
<evidence type="ECO:0000256" key="1">
    <source>
        <dbReference type="ARBA" id="ARBA00005567"/>
    </source>
</evidence>
<keyword evidence="2" id="KW-0446">Lipid-binding</keyword>
<sequence length="91" mass="10374">MGSAVEEAFEKSAADVRNLKSRPTDSELLEVYGLYKQATVGDNNEDAPRFLEFKAKSKWSAWKSYEGISKEEAMQKYTEKVQELVKKYGLT</sequence>
<keyword evidence="4" id="KW-1185">Reference proteome</keyword>
<protein>
    <submittedName>
        <fullName evidence="5">ACB domain-containing protein</fullName>
    </submittedName>
</protein>
<dbReference type="AlphaFoldDB" id="A0A5S6QJ21"/>
<dbReference type="InterPro" id="IPR000582">
    <property type="entry name" value="Acyl-CoA-binding_protein"/>
</dbReference>
<name>A0A5S6QJ21_TRIMR</name>
<dbReference type="PANTHER" id="PTHR23310">
    <property type="entry name" value="ACYL-COA-BINDING PROTEIN, ACBP"/>
    <property type="match status" value="1"/>
</dbReference>
<dbReference type="Pfam" id="PF00887">
    <property type="entry name" value="ACBP"/>
    <property type="match status" value="1"/>
</dbReference>
<dbReference type="WBParaSite" id="TMUE_2000007144.1">
    <property type="protein sequence ID" value="TMUE_2000007144.1"/>
    <property type="gene ID" value="WBGene00286960"/>
</dbReference>
<dbReference type="PRINTS" id="PR00689">
    <property type="entry name" value="ACOABINDINGP"/>
</dbReference>
<dbReference type="GO" id="GO:0006631">
    <property type="term" value="P:fatty acid metabolic process"/>
    <property type="evidence" value="ECO:0007669"/>
    <property type="project" value="TreeGrafter"/>
</dbReference>
<feature type="domain" description="ACB" evidence="3">
    <location>
        <begin position="5"/>
        <end position="90"/>
    </location>
</feature>
<reference evidence="5" key="1">
    <citation type="submission" date="2019-12" db="UniProtKB">
        <authorList>
            <consortium name="WormBaseParasite"/>
        </authorList>
    </citation>
    <scope>IDENTIFICATION</scope>
</reference>
<dbReference type="PROSITE" id="PS51228">
    <property type="entry name" value="ACB_2"/>
    <property type="match status" value="1"/>
</dbReference>
<accession>A0A5S6QJ21</accession>
<dbReference type="SUPFAM" id="SSF47027">
    <property type="entry name" value="Acyl-CoA binding protein"/>
    <property type="match status" value="1"/>
</dbReference>
<dbReference type="Proteomes" id="UP000046395">
    <property type="component" value="Unassembled WGS sequence"/>
</dbReference>
<organism evidence="4 5">
    <name type="scientific">Trichuris muris</name>
    <name type="common">Mouse whipworm</name>
    <dbReference type="NCBI Taxonomy" id="70415"/>
    <lineage>
        <taxon>Eukaryota</taxon>
        <taxon>Metazoa</taxon>
        <taxon>Ecdysozoa</taxon>
        <taxon>Nematoda</taxon>
        <taxon>Enoplea</taxon>
        <taxon>Dorylaimia</taxon>
        <taxon>Trichinellida</taxon>
        <taxon>Trichuridae</taxon>
        <taxon>Trichuris</taxon>
    </lineage>
</organism>
<evidence type="ECO:0000313" key="4">
    <source>
        <dbReference type="Proteomes" id="UP000046395"/>
    </source>
</evidence>
<evidence type="ECO:0000259" key="3">
    <source>
        <dbReference type="PROSITE" id="PS51228"/>
    </source>
</evidence>
<proteinExistence type="inferred from homology"/>
<dbReference type="InterPro" id="IPR014352">
    <property type="entry name" value="FERM/acyl-CoA-bd_prot_sf"/>
</dbReference>
<comment type="similarity">
    <text evidence="1">Belongs to the ACBP family.</text>
</comment>
<dbReference type="STRING" id="70415.A0A5S6QJ21"/>
<evidence type="ECO:0000313" key="5">
    <source>
        <dbReference type="WBParaSite" id="TMUE_2000007144.1"/>
    </source>
</evidence>